<feature type="non-terminal residue" evidence="1">
    <location>
        <position position="1"/>
    </location>
</feature>
<dbReference type="GO" id="GO:0051603">
    <property type="term" value="P:proteolysis involved in protein catabolic process"/>
    <property type="evidence" value="ECO:0007669"/>
    <property type="project" value="InterPro"/>
</dbReference>
<comment type="caution">
    <text evidence="1">The sequence shown here is derived from an EMBL/GenBank/DDBJ whole genome shotgun (WGS) entry which is preliminary data.</text>
</comment>
<dbReference type="Pfam" id="PF00227">
    <property type="entry name" value="Proteasome"/>
    <property type="match status" value="1"/>
</dbReference>
<sequence length="72" mass="7681">DKDQTEESLNKMGGLMEYNGSAIVAMAGDNCVGIAADTRHGIRQLQTVGCNRQKTFQMTDQTFVGLAGLGTD</sequence>
<dbReference type="AlphaFoldDB" id="A0A813JB23"/>
<proteinExistence type="predicted"/>
<accession>A0A813JB23</accession>
<organism evidence="1 2">
    <name type="scientific">Polarella glacialis</name>
    <name type="common">Dinoflagellate</name>
    <dbReference type="NCBI Taxonomy" id="89957"/>
    <lineage>
        <taxon>Eukaryota</taxon>
        <taxon>Sar</taxon>
        <taxon>Alveolata</taxon>
        <taxon>Dinophyceae</taxon>
        <taxon>Suessiales</taxon>
        <taxon>Suessiaceae</taxon>
        <taxon>Polarella</taxon>
    </lineage>
</organism>
<dbReference type="InterPro" id="IPR001353">
    <property type="entry name" value="Proteasome_sua/b"/>
</dbReference>
<dbReference type="Gene3D" id="3.60.20.10">
    <property type="entry name" value="Glutamine Phosphoribosylpyrophosphate, subunit 1, domain 1"/>
    <property type="match status" value="1"/>
</dbReference>
<evidence type="ECO:0000313" key="1">
    <source>
        <dbReference type="EMBL" id="CAE8674356.1"/>
    </source>
</evidence>
<dbReference type="SUPFAM" id="SSF56235">
    <property type="entry name" value="N-terminal nucleophile aminohydrolases (Ntn hydrolases)"/>
    <property type="match status" value="1"/>
</dbReference>
<name>A0A813JB23_POLGL</name>
<gene>
    <name evidence="1" type="ORF">PGLA2088_LOCUS18916</name>
</gene>
<dbReference type="InterPro" id="IPR029055">
    <property type="entry name" value="Ntn_hydrolases_N"/>
</dbReference>
<dbReference type="GO" id="GO:0005839">
    <property type="term" value="C:proteasome core complex"/>
    <property type="evidence" value="ECO:0007669"/>
    <property type="project" value="InterPro"/>
</dbReference>
<dbReference type="Proteomes" id="UP000626109">
    <property type="component" value="Unassembled WGS sequence"/>
</dbReference>
<evidence type="ECO:0000313" key="2">
    <source>
        <dbReference type="Proteomes" id="UP000626109"/>
    </source>
</evidence>
<feature type="non-terminal residue" evidence="1">
    <location>
        <position position="72"/>
    </location>
</feature>
<dbReference type="EMBL" id="CAJNNW010024809">
    <property type="protein sequence ID" value="CAE8674356.1"/>
    <property type="molecule type" value="Genomic_DNA"/>
</dbReference>
<reference evidence="1" key="1">
    <citation type="submission" date="2021-02" db="EMBL/GenBank/DDBJ databases">
        <authorList>
            <person name="Dougan E. K."/>
            <person name="Rhodes N."/>
            <person name="Thang M."/>
            <person name="Chan C."/>
        </authorList>
    </citation>
    <scope>NUCLEOTIDE SEQUENCE</scope>
</reference>
<evidence type="ECO:0008006" key="3">
    <source>
        <dbReference type="Google" id="ProtNLM"/>
    </source>
</evidence>
<protein>
    <recommendedName>
        <fullName evidence="3">Proteasome endopeptidase complex</fullName>
    </recommendedName>
</protein>